<name>A0ABU9STX4_9ALTE</name>
<dbReference type="EMBL" id="JBBMQS010000003">
    <property type="protein sequence ID" value="MEM5496953.1"/>
    <property type="molecule type" value="Genomic_DNA"/>
</dbReference>
<comment type="caution">
    <text evidence="1">The sequence shown here is derived from an EMBL/GenBank/DDBJ whole genome shotgun (WGS) entry which is preliminary data.</text>
</comment>
<dbReference type="Proteomes" id="UP001461163">
    <property type="component" value="Unassembled WGS sequence"/>
</dbReference>
<proteinExistence type="predicted"/>
<dbReference type="PIRSF" id="PIRSF011396">
    <property type="entry name" value="Trp_halogenase"/>
    <property type="match status" value="1"/>
</dbReference>
<evidence type="ECO:0000313" key="2">
    <source>
        <dbReference type="Proteomes" id="UP001461163"/>
    </source>
</evidence>
<keyword evidence="2" id="KW-1185">Reference proteome</keyword>
<dbReference type="PANTHER" id="PTHR43747:SF4">
    <property type="entry name" value="FLAVIN-DEPENDENT TRYPTOPHAN HALOGENASE"/>
    <property type="match status" value="1"/>
</dbReference>
<dbReference type="Gene3D" id="3.50.50.60">
    <property type="entry name" value="FAD/NAD(P)-binding domain"/>
    <property type="match status" value="1"/>
</dbReference>
<dbReference type="SUPFAM" id="SSF51905">
    <property type="entry name" value="FAD/NAD(P)-binding domain"/>
    <property type="match status" value="1"/>
</dbReference>
<dbReference type="InterPro" id="IPR033856">
    <property type="entry name" value="Trp_halogen"/>
</dbReference>
<dbReference type="Pfam" id="PF04820">
    <property type="entry name" value="Trp_halogenase"/>
    <property type="match status" value="1"/>
</dbReference>
<evidence type="ECO:0000313" key="1">
    <source>
        <dbReference type="EMBL" id="MEM5496953.1"/>
    </source>
</evidence>
<reference evidence="1 2" key="1">
    <citation type="submission" date="2024-03" db="EMBL/GenBank/DDBJ databases">
        <title>Community enrichment and isolation of bacterial strains for fucoidan degradation.</title>
        <authorList>
            <person name="Sichert A."/>
        </authorList>
    </citation>
    <scope>NUCLEOTIDE SEQUENCE [LARGE SCALE GENOMIC DNA]</scope>
    <source>
        <strain evidence="1 2">AS12</strain>
    </source>
</reference>
<sequence>MSNRSIKNIVIVGGGSAGWLTAGIIAAEHQCGLQQSKVNVTLIESPDVNIIGVGEGTWPSMRNSLQRMGISETEFIRHCGAAFKQGSKFVGWKNGTDNDFYYHPFVIPSGYGKANQYSAWKTYASEHPFADVVCAQSHICQAGLAPKQNATPEYAGVLNYGYHLDAGKFGQLIQQHCVAKLGVRHIQDHVEGVISQDNGDIKALQTRQNGELAGDLFIDCTGARSLLLGQHFNVPFIDKSDVLFNNSAMALHVPYTNDDEPIVSATVSTAQEAGWVWDIGLQDRRGVGYTYSSKHADDEQAQRTLKAYVAQSIGPERANALEARKINFEPGHRSHFWHKNCVAVGLSAGFLEPLEASALALVELSATAIAENMPVTTEHMHIIRDNFNQRFLLHWENIVEFLKLHYVLSERNEPYWQQMRAPESISPRLKALLTQWRFQPPNRSDFVQNEIMFPSASYQYVLYGMGFETLNDVSSREFDTPQSAVKHLQENQQHVRKLMAGLKSNRQLLEHVKHYGFQKV</sequence>
<gene>
    <name evidence="1" type="ORF">WNY77_06060</name>
</gene>
<organism evidence="1 2">
    <name type="scientific">Paraglaciecola mesophila</name>
    <dbReference type="NCBI Taxonomy" id="197222"/>
    <lineage>
        <taxon>Bacteria</taxon>
        <taxon>Pseudomonadati</taxon>
        <taxon>Pseudomonadota</taxon>
        <taxon>Gammaproteobacteria</taxon>
        <taxon>Alteromonadales</taxon>
        <taxon>Alteromonadaceae</taxon>
        <taxon>Paraglaciecola</taxon>
    </lineage>
</organism>
<dbReference type="RefSeq" id="WP_033185916.1">
    <property type="nucleotide sequence ID" value="NZ_JBBMQS010000003.1"/>
</dbReference>
<dbReference type="InterPro" id="IPR050816">
    <property type="entry name" value="Flavin-dep_Halogenase_NPB"/>
</dbReference>
<dbReference type="InterPro" id="IPR006905">
    <property type="entry name" value="Flavin_halogenase"/>
</dbReference>
<protein>
    <submittedName>
        <fullName evidence="1">Tryptophan halogenase family protein</fullName>
    </submittedName>
</protein>
<accession>A0ABU9STX4</accession>
<dbReference type="InterPro" id="IPR036188">
    <property type="entry name" value="FAD/NAD-bd_sf"/>
</dbReference>
<dbReference type="PANTHER" id="PTHR43747">
    <property type="entry name" value="FAD-BINDING PROTEIN"/>
    <property type="match status" value="1"/>
</dbReference>